<dbReference type="EMBL" id="JABBWD010000064">
    <property type="protein sequence ID" value="KAG1770574.1"/>
    <property type="molecule type" value="Genomic_DNA"/>
</dbReference>
<dbReference type="Proteomes" id="UP000714275">
    <property type="component" value="Unassembled WGS sequence"/>
</dbReference>
<evidence type="ECO:0000256" key="1">
    <source>
        <dbReference type="SAM" id="MobiDB-lite"/>
    </source>
</evidence>
<feature type="compositionally biased region" description="Basic and acidic residues" evidence="1">
    <location>
        <begin position="1"/>
        <end position="14"/>
    </location>
</feature>
<evidence type="ECO:0000313" key="2">
    <source>
        <dbReference type="EMBL" id="KAG1770574.1"/>
    </source>
</evidence>
<organism evidence="2 3">
    <name type="scientific">Suillus placidus</name>
    <dbReference type="NCBI Taxonomy" id="48579"/>
    <lineage>
        <taxon>Eukaryota</taxon>
        <taxon>Fungi</taxon>
        <taxon>Dikarya</taxon>
        <taxon>Basidiomycota</taxon>
        <taxon>Agaricomycotina</taxon>
        <taxon>Agaricomycetes</taxon>
        <taxon>Agaricomycetidae</taxon>
        <taxon>Boletales</taxon>
        <taxon>Suillineae</taxon>
        <taxon>Suillaceae</taxon>
        <taxon>Suillus</taxon>
    </lineage>
</organism>
<comment type="caution">
    <text evidence="2">The sequence shown here is derived from an EMBL/GenBank/DDBJ whole genome shotgun (WGS) entry which is preliminary data.</text>
</comment>
<feature type="region of interest" description="Disordered" evidence="1">
    <location>
        <begin position="258"/>
        <end position="388"/>
    </location>
</feature>
<feature type="compositionally biased region" description="Low complexity" evidence="1">
    <location>
        <begin position="332"/>
        <end position="342"/>
    </location>
</feature>
<feature type="compositionally biased region" description="Pro residues" evidence="1">
    <location>
        <begin position="275"/>
        <end position="297"/>
    </location>
</feature>
<feature type="compositionally biased region" description="Basic residues" evidence="1">
    <location>
        <begin position="343"/>
        <end position="355"/>
    </location>
</feature>
<dbReference type="AlphaFoldDB" id="A0A9P6ZKZ4"/>
<evidence type="ECO:0000313" key="3">
    <source>
        <dbReference type="Proteomes" id="UP000714275"/>
    </source>
</evidence>
<feature type="region of interest" description="Disordered" evidence="1">
    <location>
        <begin position="1"/>
        <end position="42"/>
    </location>
</feature>
<name>A0A9P6ZKZ4_9AGAM</name>
<keyword evidence="3" id="KW-1185">Reference proteome</keyword>
<feature type="compositionally biased region" description="Low complexity" evidence="1">
    <location>
        <begin position="20"/>
        <end position="42"/>
    </location>
</feature>
<dbReference type="OrthoDB" id="2674010at2759"/>
<sequence length="388" mass="41921">MPSVQHDEGEDFTREINNVDSNSTSLDDSDGTDSPSDSDSSNDADFLQIWDAIVAPAINASTQDLRKVLEVTQELLLNMRGKHRETLKKVALLEATVSKGQKTKLTNKDLALAGKEDSIRNFGHKFSITHCLWVETSIFPLRGPPPRIDLTSKECWLSLLSIQDGIKAKLFQFIPPADHNMMAHKNFASHFVKGVNNVCAEMLSDVKSWSPQFFNNSLFATSSSSATLLDSDSLVGKLTRGSHDSWEEMFEHAMETGGELPELDAPGGPVIEAPPLAPPPTPPPTPPPAPPAAPPTAPQSISAAMQNLALAEDRHWDPPPVAVDEDEPEPPVVLEAPVAAQKSKPKPKPKPRRKGKADTTNTDISEDRAPASFKPEVSLSAAVSDSGV</sequence>
<gene>
    <name evidence="2" type="ORF">EV702DRAFT_1202346</name>
</gene>
<proteinExistence type="predicted"/>
<accession>A0A9P6ZKZ4</accession>
<reference evidence="2" key="1">
    <citation type="journal article" date="2020" name="New Phytol.">
        <title>Comparative genomics reveals dynamic genome evolution in host specialist ectomycorrhizal fungi.</title>
        <authorList>
            <person name="Lofgren L.A."/>
            <person name="Nguyen N.H."/>
            <person name="Vilgalys R."/>
            <person name="Ruytinx J."/>
            <person name="Liao H.L."/>
            <person name="Branco S."/>
            <person name="Kuo A."/>
            <person name="LaButti K."/>
            <person name="Lipzen A."/>
            <person name="Andreopoulos W."/>
            <person name="Pangilinan J."/>
            <person name="Riley R."/>
            <person name="Hundley H."/>
            <person name="Na H."/>
            <person name="Barry K."/>
            <person name="Grigoriev I.V."/>
            <person name="Stajich J.E."/>
            <person name="Kennedy P.G."/>
        </authorList>
    </citation>
    <scope>NUCLEOTIDE SEQUENCE</scope>
    <source>
        <strain evidence="2">DOB743</strain>
    </source>
</reference>
<protein>
    <submittedName>
        <fullName evidence="2">Uncharacterized protein</fullName>
    </submittedName>
</protein>